<dbReference type="GO" id="GO:0035999">
    <property type="term" value="P:tetrahydrofolate interconversion"/>
    <property type="evidence" value="ECO:0007669"/>
    <property type="project" value="InterPro"/>
</dbReference>
<dbReference type="AlphaFoldDB" id="A0A2M8QF51"/>
<organism evidence="5 6">
    <name type="scientific">Candidatus Thermofonsia Clade 3 bacterium</name>
    <dbReference type="NCBI Taxonomy" id="2364212"/>
    <lineage>
        <taxon>Bacteria</taxon>
        <taxon>Bacillati</taxon>
        <taxon>Chloroflexota</taxon>
        <taxon>Candidatus Thermofontia</taxon>
        <taxon>Candidatus Thermofonsia Clade 3</taxon>
    </lineage>
</organism>
<dbReference type="GO" id="GO:0005737">
    <property type="term" value="C:cytoplasm"/>
    <property type="evidence" value="ECO:0007669"/>
    <property type="project" value="TreeGrafter"/>
</dbReference>
<dbReference type="InterPro" id="IPR049943">
    <property type="entry name" value="Ser_HO-MeTrfase-like"/>
</dbReference>
<dbReference type="EMBL" id="PGTN01000015">
    <property type="protein sequence ID" value="PJF48429.1"/>
    <property type="molecule type" value="Genomic_DNA"/>
</dbReference>
<feature type="domain" description="Serine hydroxymethyltransferase-like" evidence="4">
    <location>
        <begin position="101"/>
        <end position="436"/>
    </location>
</feature>
<dbReference type="InterPro" id="IPR015421">
    <property type="entry name" value="PyrdxlP-dep_Trfase_major"/>
</dbReference>
<comment type="cofactor">
    <cofactor evidence="1">
        <name>pyridoxal 5'-phosphate</name>
        <dbReference type="ChEBI" id="CHEBI:597326"/>
    </cofactor>
</comment>
<evidence type="ECO:0000313" key="6">
    <source>
        <dbReference type="Proteomes" id="UP000230790"/>
    </source>
</evidence>
<dbReference type="Pfam" id="PF00464">
    <property type="entry name" value="SHMT"/>
    <property type="match status" value="2"/>
</dbReference>
<evidence type="ECO:0000259" key="4">
    <source>
        <dbReference type="Pfam" id="PF00464"/>
    </source>
</evidence>
<dbReference type="GO" id="GO:0004372">
    <property type="term" value="F:glycine hydroxymethyltransferase activity"/>
    <property type="evidence" value="ECO:0007669"/>
    <property type="project" value="InterPro"/>
</dbReference>
<dbReference type="InterPro" id="IPR001085">
    <property type="entry name" value="Ser_HO-MeTrfase"/>
</dbReference>
<dbReference type="SUPFAM" id="SSF53383">
    <property type="entry name" value="PLP-dependent transferases"/>
    <property type="match status" value="1"/>
</dbReference>
<dbReference type="Gene3D" id="3.90.1150.10">
    <property type="entry name" value="Aspartate Aminotransferase, domain 1"/>
    <property type="match status" value="1"/>
</dbReference>
<proteinExistence type="inferred from homology"/>
<sequence>MIRIFAGRDDGMNDFLIRGTLADVDPDVAELIRHEHARQLDKLIMIASESYVPAAVREAEGSVFQNIYAEGYPHADMHGLSEAEILDYESQLTFYRRNGDRRYYKGVEYCNLIEALAQRRGAEVFCPPGMTPEELFVNVQPLSGAVANAAIYEALVQPGDTVMTLDLLHGGHLSHGSPVNVTGHRQRIVHYRVNEETELLDYEEIYELAQREQPKMIIAGYTSYPWAPDFHKFRAIADSVGAYLLADIAHTAGMAAAGVYPNPVGVAHVTSFTTHKTMMGPRGAVIITTDPELAKRIDRAVFPGLQGGPNINKIAGMAVMFKLAKTPQFKALQQQIAKNAVALSDGLKANGLRVVHGGTNTHMVLLDCKSIAQHDGVPLMGNVASRILDLIGIVCNRNTIPGDKDAGRPSALRFGTPWVTQRGLKEEDMREIADVIALVLKTAKPYTTPTKKSVAYTARVDFDALMEGVARINALVAKAGRDFDLPHEGYPFVWYAVNGQGPGIGHQGPEDRGRGTEVRDRGSEVASRIEVSGAQAAAFLSVVLGIDVNTLADGAAVTVLGRNRAPLCVATLARTKDGYALDAPANQASRVTQWLRALSDGYVIFDDADLSADIPGPVVVRLVAGRP</sequence>
<dbReference type="InterPro" id="IPR039429">
    <property type="entry name" value="SHMT-like_dom"/>
</dbReference>
<name>A0A2M8QF51_9CHLR</name>
<dbReference type="InterPro" id="IPR015422">
    <property type="entry name" value="PyrdxlP-dep_Trfase_small"/>
</dbReference>
<dbReference type="Proteomes" id="UP000230790">
    <property type="component" value="Unassembled WGS sequence"/>
</dbReference>
<evidence type="ECO:0000313" key="5">
    <source>
        <dbReference type="EMBL" id="PJF48429.1"/>
    </source>
</evidence>
<keyword evidence="3" id="KW-0663">Pyridoxal phosphate</keyword>
<evidence type="ECO:0000256" key="3">
    <source>
        <dbReference type="ARBA" id="ARBA00022898"/>
    </source>
</evidence>
<accession>A0A2M8QF51</accession>
<dbReference type="Gene3D" id="3.40.640.10">
    <property type="entry name" value="Type I PLP-dependent aspartate aminotransferase-like (Major domain)"/>
    <property type="match status" value="1"/>
</dbReference>
<dbReference type="InterPro" id="IPR015424">
    <property type="entry name" value="PyrdxlP-dep_Trfase"/>
</dbReference>
<dbReference type="PANTHER" id="PTHR11680:SF35">
    <property type="entry name" value="SERINE HYDROXYMETHYLTRANSFERASE 1"/>
    <property type="match status" value="1"/>
</dbReference>
<dbReference type="PANTHER" id="PTHR11680">
    <property type="entry name" value="SERINE HYDROXYMETHYLTRANSFERASE"/>
    <property type="match status" value="1"/>
</dbReference>
<feature type="domain" description="Serine hydroxymethyltransferase-like" evidence="4">
    <location>
        <begin position="21"/>
        <end position="92"/>
    </location>
</feature>
<dbReference type="NCBIfam" id="NF000586">
    <property type="entry name" value="PRK00011.1"/>
    <property type="match status" value="1"/>
</dbReference>
<reference evidence="5 6" key="1">
    <citation type="submission" date="2017-11" db="EMBL/GenBank/DDBJ databases">
        <title>Evolution of Phototrophy in the Chloroflexi Phylum Driven by Horizontal Gene Transfer.</title>
        <authorList>
            <person name="Ward L.M."/>
            <person name="Hemp J."/>
            <person name="Shih P.M."/>
            <person name="Mcglynn S.E."/>
            <person name="Fischer W."/>
        </authorList>
    </citation>
    <scope>NUCLEOTIDE SEQUENCE [LARGE SCALE GENOMIC DNA]</scope>
    <source>
        <strain evidence="5">JP3_7</strain>
    </source>
</reference>
<protein>
    <recommendedName>
        <fullName evidence="4">Serine hydroxymethyltransferase-like domain-containing protein</fullName>
    </recommendedName>
</protein>
<dbReference type="CDD" id="cd00378">
    <property type="entry name" value="SHMT"/>
    <property type="match status" value="1"/>
</dbReference>
<dbReference type="GO" id="GO:0019264">
    <property type="term" value="P:glycine biosynthetic process from serine"/>
    <property type="evidence" value="ECO:0007669"/>
    <property type="project" value="InterPro"/>
</dbReference>
<dbReference type="GO" id="GO:0030170">
    <property type="term" value="F:pyridoxal phosphate binding"/>
    <property type="evidence" value="ECO:0007669"/>
    <property type="project" value="InterPro"/>
</dbReference>
<evidence type="ECO:0000256" key="2">
    <source>
        <dbReference type="ARBA" id="ARBA00006376"/>
    </source>
</evidence>
<comment type="caution">
    <text evidence="5">The sequence shown here is derived from an EMBL/GenBank/DDBJ whole genome shotgun (WGS) entry which is preliminary data.</text>
</comment>
<evidence type="ECO:0000256" key="1">
    <source>
        <dbReference type="ARBA" id="ARBA00001933"/>
    </source>
</evidence>
<gene>
    <name evidence="5" type="ORF">CUN48_03665</name>
</gene>
<comment type="similarity">
    <text evidence="2">Belongs to the SHMT family.</text>
</comment>